<comment type="caution">
    <text evidence="5">The sequence shown here is derived from an EMBL/GenBank/DDBJ whole genome shotgun (WGS) entry which is preliminary data.</text>
</comment>
<evidence type="ECO:0000256" key="4">
    <source>
        <dbReference type="SAM" id="MobiDB-lite"/>
    </source>
</evidence>
<keyword evidence="2" id="KW-0819">tRNA processing</keyword>
<dbReference type="GO" id="GO:0000172">
    <property type="term" value="C:ribonuclease MRP complex"/>
    <property type="evidence" value="ECO:0007669"/>
    <property type="project" value="InterPro"/>
</dbReference>
<gene>
    <name evidence="5" type="primary">RvY_14697-1</name>
    <name evidence="5" type="synonym">RvY_14697.1</name>
    <name evidence="5" type="ORF">RvY_14697</name>
</gene>
<keyword evidence="3" id="KW-0539">Nucleus</keyword>
<feature type="region of interest" description="Disordered" evidence="4">
    <location>
        <begin position="1"/>
        <end position="61"/>
    </location>
</feature>
<organism evidence="5 6">
    <name type="scientific">Ramazzottius varieornatus</name>
    <name type="common">Water bear</name>
    <name type="synonym">Tardigrade</name>
    <dbReference type="NCBI Taxonomy" id="947166"/>
    <lineage>
        <taxon>Eukaryota</taxon>
        <taxon>Metazoa</taxon>
        <taxon>Ecdysozoa</taxon>
        <taxon>Tardigrada</taxon>
        <taxon>Eutardigrada</taxon>
        <taxon>Parachela</taxon>
        <taxon>Hypsibioidea</taxon>
        <taxon>Ramazzottiidae</taxon>
        <taxon>Ramazzottius</taxon>
    </lineage>
</organism>
<proteinExistence type="predicted"/>
<dbReference type="EMBL" id="BDGG01000010">
    <property type="protein sequence ID" value="GAV04418.1"/>
    <property type="molecule type" value="Genomic_DNA"/>
</dbReference>
<evidence type="ECO:0000313" key="5">
    <source>
        <dbReference type="EMBL" id="GAV04418.1"/>
    </source>
</evidence>
<keyword evidence="6" id="KW-1185">Reference proteome</keyword>
<dbReference type="SUPFAM" id="SSF82704">
    <property type="entry name" value="AlbA-like"/>
    <property type="match status" value="1"/>
</dbReference>
<evidence type="ECO:0000256" key="2">
    <source>
        <dbReference type="ARBA" id="ARBA00022694"/>
    </source>
</evidence>
<evidence type="ECO:0000256" key="1">
    <source>
        <dbReference type="ARBA" id="ARBA00004604"/>
    </source>
</evidence>
<accession>A0A1D1VX99</accession>
<comment type="subcellular location">
    <subcellularLocation>
        <location evidence="1">Nucleus</location>
        <location evidence="1">Nucleolus</location>
    </subcellularLocation>
</comment>
<dbReference type="STRING" id="947166.A0A1D1VX99"/>
<feature type="compositionally biased region" description="Basic and acidic residues" evidence="4">
    <location>
        <begin position="41"/>
        <end position="61"/>
    </location>
</feature>
<dbReference type="PANTHER" id="PTHR15314">
    <property type="entry name" value="RIBONUCLEASE P PROTEIN SUBUNIT P20"/>
    <property type="match status" value="1"/>
</dbReference>
<dbReference type="GO" id="GO:0005655">
    <property type="term" value="C:nucleolar ribonuclease P complex"/>
    <property type="evidence" value="ECO:0007669"/>
    <property type="project" value="InterPro"/>
</dbReference>
<dbReference type="Gene3D" id="3.30.110.20">
    <property type="entry name" value="Alba-like domain"/>
    <property type="match status" value="1"/>
</dbReference>
<dbReference type="AlphaFoldDB" id="A0A1D1VX99"/>
<evidence type="ECO:0000256" key="3">
    <source>
        <dbReference type="ARBA" id="ARBA00023242"/>
    </source>
</evidence>
<dbReference type="InterPro" id="IPR014612">
    <property type="entry name" value="Pop7/Rpp20"/>
</dbReference>
<sequence length="197" mass="21249">MSKLAHASGAGTSGPSSPPGPPAPQQTSAPKASSNRNTRGAGDHGRMAHDKPGPSEHKLPKLEYDPSEYQLVKHLPRQCPRGPGEVYITLKTSFKAQLERCKKLLEAPGCKSISLHGMGAATNRAVNLALTLQAEYAGLLEISTTTGSTEITNELEPLRDDLDPISQSRFISVINLKLFFVKSLEDLKKPKENANKQ</sequence>
<dbReference type="GO" id="GO:0001682">
    <property type="term" value="P:tRNA 5'-leader removal"/>
    <property type="evidence" value="ECO:0007669"/>
    <property type="project" value="InterPro"/>
</dbReference>
<dbReference type="PANTHER" id="PTHR15314:SF1">
    <property type="entry name" value="RIBONUCLEASE P PROTEIN SUBUNIT P20"/>
    <property type="match status" value="1"/>
</dbReference>
<dbReference type="Pfam" id="PF12328">
    <property type="entry name" value="Rpp20"/>
    <property type="match status" value="1"/>
</dbReference>
<evidence type="ECO:0000313" key="6">
    <source>
        <dbReference type="Proteomes" id="UP000186922"/>
    </source>
</evidence>
<dbReference type="InterPro" id="IPR036882">
    <property type="entry name" value="Alba-like_dom_sf"/>
</dbReference>
<reference evidence="5 6" key="1">
    <citation type="journal article" date="2016" name="Nat. Commun.">
        <title>Extremotolerant tardigrade genome and improved radiotolerance of human cultured cells by tardigrade-unique protein.</title>
        <authorList>
            <person name="Hashimoto T."/>
            <person name="Horikawa D.D."/>
            <person name="Saito Y."/>
            <person name="Kuwahara H."/>
            <person name="Kozuka-Hata H."/>
            <person name="Shin-I T."/>
            <person name="Minakuchi Y."/>
            <person name="Ohishi K."/>
            <person name="Motoyama A."/>
            <person name="Aizu T."/>
            <person name="Enomoto A."/>
            <person name="Kondo K."/>
            <person name="Tanaka S."/>
            <person name="Hara Y."/>
            <person name="Koshikawa S."/>
            <person name="Sagara H."/>
            <person name="Miura T."/>
            <person name="Yokobori S."/>
            <person name="Miyagawa K."/>
            <person name="Suzuki Y."/>
            <person name="Kubo T."/>
            <person name="Oyama M."/>
            <person name="Kohara Y."/>
            <person name="Fujiyama A."/>
            <person name="Arakawa K."/>
            <person name="Katayama T."/>
            <person name="Toyoda A."/>
            <person name="Kunieda T."/>
        </authorList>
    </citation>
    <scope>NUCLEOTIDE SEQUENCE [LARGE SCALE GENOMIC DNA]</scope>
    <source>
        <strain evidence="5 6">YOKOZUNA-1</strain>
    </source>
</reference>
<dbReference type="Proteomes" id="UP000186922">
    <property type="component" value="Unassembled WGS sequence"/>
</dbReference>
<name>A0A1D1VX99_RAMVA</name>
<dbReference type="GO" id="GO:0003676">
    <property type="term" value="F:nucleic acid binding"/>
    <property type="evidence" value="ECO:0007669"/>
    <property type="project" value="InterPro"/>
</dbReference>
<dbReference type="OrthoDB" id="416729at2759"/>
<protein>
    <submittedName>
        <fullName evidence="5">Uncharacterized protein</fullName>
    </submittedName>
</protein>